<dbReference type="PROSITE" id="PS51379">
    <property type="entry name" value="4FE4S_FER_2"/>
    <property type="match status" value="1"/>
</dbReference>
<sequence length="64" mass="6843">MTHKINTETCTGCDACTPECPNAAISMKKGNYVINASLCNDCESHFDEPQCVSVCPVDGCITEV</sequence>
<evidence type="ECO:0000313" key="6">
    <source>
        <dbReference type="Proteomes" id="UP000824366"/>
    </source>
</evidence>
<evidence type="ECO:0000313" key="5">
    <source>
        <dbReference type="EMBL" id="BCO25942.1"/>
    </source>
</evidence>
<keyword evidence="1" id="KW-0479">Metal-binding</keyword>
<evidence type="ECO:0000256" key="3">
    <source>
        <dbReference type="ARBA" id="ARBA00023014"/>
    </source>
</evidence>
<dbReference type="SUPFAM" id="SSF54862">
    <property type="entry name" value="4Fe-4S ferredoxins"/>
    <property type="match status" value="1"/>
</dbReference>
<gene>
    <name evidence="5" type="ORF">MIZ03_0821</name>
</gene>
<dbReference type="InterPro" id="IPR017896">
    <property type="entry name" value="4Fe4S_Fe-S-bd"/>
</dbReference>
<organism evidence="5 6">
    <name type="scientific">Rhodoferax lithotrophicus</name>
    <dbReference type="NCBI Taxonomy" id="2798804"/>
    <lineage>
        <taxon>Bacteria</taxon>
        <taxon>Pseudomonadati</taxon>
        <taxon>Pseudomonadota</taxon>
        <taxon>Betaproteobacteria</taxon>
        <taxon>Burkholderiales</taxon>
        <taxon>Comamonadaceae</taxon>
        <taxon>Rhodoferax</taxon>
    </lineage>
</organism>
<evidence type="ECO:0000256" key="2">
    <source>
        <dbReference type="ARBA" id="ARBA00023004"/>
    </source>
</evidence>
<protein>
    <submittedName>
        <fullName evidence="5">Ferredoxin-1</fullName>
    </submittedName>
</protein>
<dbReference type="Proteomes" id="UP000824366">
    <property type="component" value="Chromosome"/>
</dbReference>
<dbReference type="PROSITE" id="PS00198">
    <property type="entry name" value="4FE4S_FER_1"/>
    <property type="match status" value="1"/>
</dbReference>
<dbReference type="EMBL" id="AP024238">
    <property type="protein sequence ID" value="BCO25942.1"/>
    <property type="molecule type" value="Genomic_DNA"/>
</dbReference>
<evidence type="ECO:0000259" key="4">
    <source>
        <dbReference type="PROSITE" id="PS51379"/>
    </source>
</evidence>
<dbReference type="InterPro" id="IPR017900">
    <property type="entry name" value="4Fe4S_Fe_S_CS"/>
</dbReference>
<keyword evidence="3" id="KW-0411">Iron-sulfur</keyword>
<keyword evidence="2" id="KW-0408">Iron</keyword>
<keyword evidence="6" id="KW-1185">Reference proteome</keyword>
<accession>A0ABM7MIE9</accession>
<dbReference type="RefSeq" id="WP_223908561.1">
    <property type="nucleotide sequence ID" value="NZ_AP024238.1"/>
</dbReference>
<dbReference type="Pfam" id="PF12838">
    <property type="entry name" value="Fer4_7"/>
    <property type="match status" value="1"/>
</dbReference>
<proteinExistence type="predicted"/>
<evidence type="ECO:0000256" key="1">
    <source>
        <dbReference type="ARBA" id="ARBA00022723"/>
    </source>
</evidence>
<reference evidence="5 6" key="1">
    <citation type="journal article" date="2021" name="Microbiol. Spectr.">
        <title>A Single Bacterium Capable of Oxidation and Reduction of Iron at Circumneutral pH.</title>
        <authorList>
            <person name="Kato S."/>
            <person name="Ohkuma M."/>
        </authorList>
    </citation>
    <scope>NUCLEOTIDE SEQUENCE [LARGE SCALE GENOMIC DNA]</scope>
    <source>
        <strain evidence="5 6">MIZ03</strain>
    </source>
</reference>
<feature type="domain" description="4Fe-4S ferredoxin-type" evidence="4">
    <location>
        <begin position="1"/>
        <end position="30"/>
    </location>
</feature>
<dbReference type="Gene3D" id="3.30.70.20">
    <property type="match status" value="1"/>
</dbReference>
<name>A0ABM7MIE9_9BURK</name>